<dbReference type="PROSITE" id="PS51257">
    <property type="entry name" value="PROKAR_LIPOPROTEIN"/>
    <property type="match status" value="1"/>
</dbReference>
<organism evidence="3 4">
    <name type="scientific">Gemmatimonas phototrophica</name>
    <dbReference type="NCBI Taxonomy" id="1379270"/>
    <lineage>
        <taxon>Bacteria</taxon>
        <taxon>Pseudomonadati</taxon>
        <taxon>Gemmatimonadota</taxon>
        <taxon>Gemmatimonadia</taxon>
        <taxon>Gemmatimonadales</taxon>
        <taxon>Gemmatimonadaceae</taxon>
        <taxon>Gemmatimonas</taxon>
    </lineage>
</organism>
<dbReference type="AlphaFoldDB" id="A0A143BJN3"/>
<gene>
    <name evidence="3" type="ORF">GEMMAAP_08025</name>
</gene>
<dbReference type="PANTHER" id="PTHR30535:SF34">
    <property type="entry name" value="MOLYBDATE-BINDING PROTEIN MOLA"/>
    <property type="match status" value="1"/>
</dbReference>
<dbReference type="Pfam" id="PF01497">
    <property type="entry name" value="Peripla_BP_2"/>
    <property type="match status" value="1"/>
</dbReference>
<dbReference type="NCBIfam" id="NF038402">
    <property type="entry name" value="TroA_like"/>
    <property type="match status" value="1"/>
</dbReference>
<feature type="domain" description="Fe/B12 periplasmic-binding" evidence="2">
    <location>
        <begin position="54"/>
        <end position="301"/>
    </location>
</feature>
<dbReference type="InterPro" id="IPR002491">
    <property type="entry name" value="ABC_transptr_periplasmic_BD"/>
</dbReference>
<evidence type="ECO:0000259" key="2">
    <source>
        <dbReference type="PROSITE" id="PS50983"/>
    </source>
</evidence>
<dbReference type="PANTHER" id="PTHR30535">
    <property type="entry name" value="VITAMIN B12-BINDING PROTEIN"/>
    <property type="match status" value="1"/>
</dbReference>
<dbReference type="SUPFAM" id="SSF53807">
    <property type="entry name" value="Helical backbone' metal receptor"/>
    <property type="match status" value="1"/>
</dbReference>
<sequence length="308" mass="32589">MRAILLPVFGSVLVACSGDRAASSASPAGASVAAPSVTDDFGAPLPTDAQFAERVVSLNPAATEAIFAIGAEARLVGRSRWDKYPAQVERIPALGDGIRPAVEAILAARPTLVILYATAENRAAADALTRAGIRTIALRVDRIAQFHAQLRALGVALGATARAAAVSDSVQRTLNRVRTLTARVTDRPTVVWPVWNTPPMVIGGGSYMDELLEIAGARNVFHELAQPSPSVSMEEVMARNPAYVIVSATQATELGRNDSWRALAAVREQRFITHDPVVTGRPSVVLGMAAVQLARALHPALADSLRDR</sequence>
<dbReference type="STRING" id="1379270.GEMMAAP_08025"/>
<dbReference type="EMBL" id="CP011454">
    <property type="protein sequence ID" value="AMW04795.1"/>
    <property type="molecule type" value="Genomic_DNA"/>
</dbReference>
<accession>A0A143BJN3</accession>
<proteinExistence type="predicted"/>
<evidence type="ECO:0000313" key="4">
    <source>
        <dbReference type="Proteomes" id="UP000076404"/>
    </source>
</evidence>
<dbReference type="InterPro" id="IPR050902">
    <property type="entry name" value="ABC_Transporter_SBP"/>
</dbReference>
<dbReference type="eggNOG" id="COG0614">
    <property type="taxonomic scope" value="Bacteria"/>
</dbReference>
<dbReference type="RefSeq" id="WP_026850564.1">
    <property type="nucleotide sequence ID" value="NZ_CP011454.1"/>
</dbReference>
<dbReference type="InterPro" id="IPR054828">
    <property type="entry name" value="Vit_B12_bind_prot"/>
</dbReference>
<dbReference type="KEGG" id="gph:GEMMAAP_08025"/>
<dbReference type="Proteomes" id="UP000076404">
    <property type="component" value="Chromosome"/>
</dbReference>
<keyword evidence="4" id="KW-1185">Reference proteome</keyword>
<reference evidence="3 4" key="2">
    <citation type="journal article" date="2016" name="Environ. Microbiol. Rep.">
        <title>Metagenomic evidence for the presence of phototrophic Gemmatimonadetes bacteria in diverse environments.</title>
        <authorList>
            <person name="Zeng Y."/>
            <person name="Baumbach J."/>
            <person name="Barbosa E.G."/>
            <person name="Azevedo V."/>
            <person name="Zhang C."/>
            <person name="Koblizek M."/>
        </authorList>
    </citation>
    <scope>NUCLEOTIDE SEQUENCE [LARGE SCALE GENOMIC DNA]</scope>
    <source>
        <strain evidence="3 4">AP64</strain>
    </source>
</reference>
<evidence type="ECO:0000313" key="3">
    <source>
        <dbReference type="EMBL" id="AMW04795.1"/>
    </source>
</evidence>
<reference evidence="3 4" key="1">
    <citation type="journal article" date="2014" name="Proc. Natl. Acad. Sci. U.S.A.">
        <title>Functional type 2 photosynthetic reaction centers found in the rare bacterial phylum Gemmatimonadetes.</title>
        <authorList>
            <person name="Zeng Y."/>
            <person name="Feng F."/>
            <person name="Medova H."/>
            <person name="Dean J."/>
            <person name="Koblizek M."/>
        </authorList>
    </citation>
    <scope>NUCLEOTIDE SEQUENCE [LARGE SCALE GENOMIC DNA]</scope>
    <source>
        <strain evidence="3 4">AP64</strain>
    </source>
</reference>
<dbReference type="OrthoDB" id="9816357at2"/>
<name>A0A143BJN3_9BACT</name>
<keyword evidence="1" id="KW-0732">Signal</keyword>
<evidence type="ECO:0000256" key="1">
    <source>
        <dbReference type="ARBA" id="ARBA00022729"/>
    </source>
</evidence>
<protein>
    <recommendedName>
        <fullName evidence="2">Fe/B12 periplasmic-binding domain-containing protein</fullName>
    </recommendedName>
</protein>
<dbReference type="PROSITE" id="PS50983">
    <property type="entry name" value="FE_B12_PBP"/>
    <property type="match status" value="1"/>
</dbReference>
<dbReference type="Gene3D" id="3.40.50.1980">
    <property type="entry name" value="Nitrogenase molybdenum iron protein domain"/>
    <property type="match status" value="2"/>
</dbReference>